<proteinExistence type="inferred from homology"/>
<accession>A0ABT3CPI9</accession>
<comment type="caution">
    <text evidence="3">The sequence shown here is derived from an EMBL/GenBank/DDBJ whole genome shotgun (WGS) entry which is preliminary data.</text>
</comment>
<dbReference type="PROSITE" id="PS51257">
    <property type="entry name" value="PROKAR_LIPOPROTEIN"/>
    <property type="match status" value="1"/>
</dbReference>
<comment type="similarity">
    <text evidence="1">Belongs to the beta-lactamase family.</text>
</comment>
<sequence length="377" mass="42652">MMIKNGLLIPTMFLVFTLLSCENKVAKTDYVRDVLTSELDSLLSNDDINAVSIGVFYNGETYEFHQGELTKGLNDKPTEETIYEIASLTKTFTGTLLAQAIVDQKINLDDDIRIVLKDDFPNLEFENSPITFRHLVTHRSGIPNMLPNKPGIFKNPDRNQLPYVINELQKDFTRDAFFNELNKVKIDTVPGTKFSYSNAGANLLGYCLENIYNKRYEDLLKEVIFLPLKMQSTKITLTDDDTENLAQGYNENNIRMPFFTNKDMSAEGGIKSTLSDMMKYVAFQLDQDNVVVQKSHQELLGLWDDYDNGMFWQIFKNKNQPNKIFQNGGAFGTSSWLTIIPDEGIGVFVATNQSGPSIHGLLNNTVDSIIEKLATTK</sequence>
<evidence type="ECO:0000256" key="1">
    <source>
        <dbReference type="ARBA" id="ARBA00038473"/>
    </source>
</evidence>
<dbReference type="SUPFAM" id="SSF56601">
    <property type="entry name" value="beta-lactamase/transpeptidase-like"/>
    <property type="match status" value="1"/>
</dbReference>
<gene>
    <name evidence="3" type="ORF">N7U62_02740</name>
</gene>
<dbReference type="RefSeq" id="WP_264136344.1">
    <property type="nucleotide sequence ID" value="NZ_JAOYOD010000001.1"/>
</dbReference>
<dbReference type="Gene3D" id="3.40.710.10">
    <property type="entry name" value="DD-peptidase/beta-lactamase superfamily"/>
    <property type="match status" value="1"/>
</dbReference>
<evidence type="ECO:0000313" key="4">
    <source>
        <dbReference type="Proteomes" id="UP001300692"/>
    </source>
</evidence>
<dbReference type="InterPro" id="IPR001466">
    <property type="entry name" value="Beta-lactam-related"/>
</dbReference>
<dbReference type="Proteomes" id="UP001300692">
    <property type="component" value="Unassembled WGS sequence"/>
</dbReference>
<evidence type="ECO:0000313" key="3">
    <source>
        <dbReference type="EMBL" id="MCV9385559.1"/>
    </source>
</evidence>
<dbReference type="EMBL" id="JAOYOD010000001">
    <property type="protein sequence ID" value="MCV9385559.1"/>
    <property type="molecule type" value="Genomic_DNA"/>
</dbReference>
<feature type="domain" description="Beta-lactamase-related" evidence="2">
    <location>
        <begin position="46"/>
        <end position="356"/>
    </location>
</feature>
<dbReference type="InterPro" id="IPR012338">
    <property type="entry name" value="Beta-lactam/transpept-like"/>
</dbReference>
<dbReference type="PANTHER" id="PTHR22935:SF95">
    <property type="entry name" value="BETA-LACTAMASE-LIKE 1-RELATED"/>
    <property type="match status" value="1"/>
</dbReference>
<name>A0ABT3CPI9_9BACT</name>
<protein>
    <submittedName>
        <fullName evidence="3">Beta-lactamase family protein</fullName>
    </submittedName>
</protein>
<evidence type="ECO:0000259" key="2">
    <source>
        <dbReference type="Pfam" id="PF00144"/>
    </source>
</evidence>
<dbReference type="PANTHER" id="PTHR22935">
    <property type="entry name" value="PENICILLIN-BINDING PROTEIN"/>
    <property type="match status" value="1"/>
</dbReference>
<dbReference type="InterPro" id="IPR051478">
    <property type="entry name" value="Beta-lactamase-like_AB/R"/>
</dbReference>
<keyword evidence="4" id="KW-1185">Reference proteome</keyword>
<dbReference type="Pfam" id="PF00144">
    <property type="entry name" value="Beta-lactamase"/>
    <property type="match status" value="1"/>
</dbReference>
<reference evidence="3 4" key="1">
    <citation type="submission" date="2022-10" db="EMBL/GenBank/DDBJ databases">
        <title>Comparative genomics and taxonomic characterization of three novel marine species of genus Reichenbachiella exhibiting antioxidant and polysaccharide degradation activities.</title>
        <authorList>
            <person name="Muhammad N."/>
            <person name="Lee Y.-J."/>
            <person name="Ko J."/>
            <person name="Kim S.-G."/>
        </authorList>
    </citation>
    <scope>NUCLEOTIDE SEQUENCE [LARGE SCALE GENOMIC DNA]</scope>
    <source>
        <strain evidence="3 4">ABR2-5</strain>
    </source>
</reference>
<organism evidence="3 4">
    <name type="scientific">Reichenbachiella ulvae</name>
    <dbReference type="NCBI Taxonomy" id="2980104"/>
    <lineage>
        <taxon>Bacteria</taxon>
        <taxon>Pseudomonadati</taxon>
        <taxon>Bacteroidota</taxon>
        <taxon>Cytophagia</taxon>
        <taxon>Cytophagales</taxon>
        <taxon>Reichenbachiellaceae</taxon>
        <taxon>Reichenbachiella</taxon>
    </lineage>
</organism>